<evidence type="ECO:0000313" key="4">
    <source>
        <dbReference type="Proteomes" id="UP000249447"/>
    </source>
</evidence>
<dbReference type="AlphaFoldDB" id="A0A2U9TB31"/>
<reference evidence="3 4" key="1">
    <citation type="submission" date="2018-05" db="EMBL/GenBank/DDBJ databases">
        <title>The complete genome of Lysobacter maris HZ9B, a marine bacterium antagonistic against terrestrial plant pathogens.</title>
        <authorList>
            <person name="Zhang X.-Q."/>
        </authorList>
    </citation>
    <scope>NUCLEOTIDE SEQUENCE [LARGE SCALE GENOMIC DNA]</scope>
    <source>
        <strain evidence="3 4">HZ9B</strain>
    </source>
</reference>
<dbReference type="InterPro" id="IPR038678">
    <property type="entry name" value="Spondin_N_sf"/>
</dbReference>
<feature type="signal peptide" evidence="1">
    <location>
        <begin position="1"/>
        <end position="28"/>
    </location>
</feature>
<evidence type="ECO:0000313" key="3">
    <source>
        <dbReference type="EMBL" id="AWV08084.1"/>
    </source>
</evidence>
<evidence type="ECO:0000259" key="2">
    <source>
        <dbReference type="Pfam" id="PF06468"/>
    </source>
</evidence>
<keyword evidence="4" id="KW-1185">Reference proteome</keyword>
<evidence type="ECO:0000256" key="1">
    <source>
        <dbReference type="SAM" id="SignalP"/>
    </source>
</evidence>
<feature type="chain" id="PRO_5016135663" description="Spondin domain-containing protein" evidence="1">
    <location>
        <begin position="29"/>
        <end position="239"/>
    </location>
</feature>
<accession>A0A2U9TB31</accession>
<feature type="domain" description="Spondin" evidence="2">
    <location>
        <begin position="54"/>
        <end position="173"/>
    </location>
</feature>
<dbReference type="OrthoDB" id="264824at2"/>
<keyword evidence="1" id="KW-0732">Signal</keyword>
<dbReference type="KEGG" id="lmb:C9I47_2406"/>
<protein>
    <recommendedName>
        <fullName evidence="2">Spondin domain-containing protein</fullName>
    </recommendedName>
</protein>
<gene>
    <name evidence="3" type="ORF">C9I47_2406</name>
</gene>
<dbReference type="Proteomes" id="UP000249447">
    <property type="component" value="Chromosome"/>
</dbReference>
<name>A0A2U9TB31_9GAMM</name>
<organism evidence="3 4">
    <name type="scientific">Marilutibacter maris</name>
    <dbReference type="NCBI Taxonomy" id="1605891"/>
    <lineage>
        <taxon>Bacteria</taxon>
        <taxon>Pseudomonadati</taxon>
        <taxon>Pseudomonadota</taxon>
        <taxon>Gammaproteobacteria</taxon>
        <taxon>Lysobacterales</taxon>
        <taxon>Lysobacteraceae</taxon>
        <taxon>Marilutibacter</taxon>
    </lineage>
</organism>
<dbReference type="Gene3D" id="2.60.40.2130">
    <property type="entry name" value="F-spondin domain"/>
    <property type="match status" value="1"/>
</dbReference>
<proteinExistence type="predicted"/>
<dbReference type="RefSeq" id="WP_111267136.1">
    <property type="nucleotide sequence ID" value="NZ_CP029843.1"/>
</dbReference>
<dbReference type="InterPro" id="IPR009465">
    <property type="entry name" value="Spondin_N"/>
</dbReference>
<dbReference type="Pfam" id="PF06468">
    <property type="entry name" value="Spond_N"/>
    <property type="match status" value="1"/>
</dbReference>
<sequence length="239" mass="24957">MSKFRNTFHCRIAAIGIAAVALATSLPAASRGPQHGRHHGGIHYQVEVVNLTRAQQFTPLLVAIHHPSVDVFEPGAPALPELATLAETGNPVPLSDRLDATRGVSATARGDGLTAPGQKTAIAIDAPTPGYRISLAAMMIPTNDGFVGLDAARLPAPGRSVSYTLYAYDAGSEPNDESCASIPGPEYPECNGPGGSGAPEAGAEGFVHIHNGIHGIGDFDAAERDWRNPVARVTIRARY</sequence>
<dbReference type="NCBIfam" id="NF038123">
    <property type="entry name" value="NF038123_dom"/>
    <property type="match status" value="1"/>
</dbReference>
<dbReference type="EMBL" id="CP029843">
    <property type="protein sequence ID" value="AWV08084.1"/>
    <property type="molecule type" value="Genomic_DNA"/>
</dbReference>